<dbReference type="InterPro" id="IPR022048">
    <property type="entry name" value="Envelope_fusion-like"/>
</dbReference>
<dbReference type="AlphaFoldDB" id="A0A7F5R5V0"/>
<dbReference type="Proteomes" id="UP000192223">
    <property type="component" value="Unplaced"/>
</dbReference>
<dbReference type="OrthoDB" id="6628329at2759"/>
<evidence type="ECO:0000256" key="1">
    <source>
        <dbReference type="SAM" id="SignalP"/>
    </source>
</evidence>
<keyword evidence="2" id="KW-1185">Reference proteome</keyword>
<organism evidence="2 3">
    <name type="scientific">Agrilus planipennis</name>
    <name type="common">Emerald ash borer</name>
    <name type="synonym">Agrilus marcopoli</name>
    <dbReference type="NCBI Taxonomy" id="224129"/>
    <lineage>
        <taxon>Eukaryota</taxon>
        <taxon>Metazoa</taxon>
        <taxon>Ecdysozoa</taxon>
        <taxon>Arthropoda</taxon>
        <taxon>Hexapoda</taxon>
        <taxon>Insecta</taxon>
        <taxon>Pterygota</taxon>
        <taxon>Neoptera</taxon>
        <taxon>Endopterygota</taxon>
        <taxon>Coleoptera</taxon>
        <taxon>Polyphaga</taxon>
        <taxon>Elateriformia</taxon>
        <taxon>Buprestoidea</taxon>
        <taxon>Buprestidae</taxon>
        <taxon>Agrilinae</taxon>
        <taxon>Agrilus</taxon>
    </lineage>
</organism>
<keyword evidence="1" id="KW-0732">Signal</keyword>
<accession>A0A7F5R5V0</accession>
<dbReference type="InParanoid" id="A0A7F5R5V0"/>
<feature type="signal peptide" evidence="1">
    <location>
        <begin position="1"/>
        <end position="20"/>
    </location>
</feature>
<dbReference type="RefSeq" id="XP_025831263.1">
    <property type="nucleotide sequence ID" value="XM_025975478.1"/>
</dbReference>
<protein>
    <submittedName>
        <fullName evidence="3">Uncharacterized protein LOC112904713</fullName>
    </submittedName>
</protein>
<dbReference type="KEGG" id="apln:112904713"/>
<sequence length="302" mass="35100">MKFLPFILIFLISIFPLHFCEENFLVTQIQHNPGIYFEKMANVQFYSNEWKLITHVDIKQYLDNFERLVNFNDRTISMCNKLKDYVTSTCSQYLAVTREIIQKIKAQTILVQDLVGSNNLPLRKRRGLFDIIGKAEKILFGTPDADDALYYDKTISEISENERKMHNLLVKQTSVVQGTVHSINQTISNVVHNEALVQKNLDELADSYKLMYSEVSNVRTNIDIEVKFLEHVNILTSIINQYQIDIQNLINALIVARVGQIHPSILSPNQLIAVIKKLFPTFPRDYTILFFYQRKIVIFFTS</sequence>
<proteinExistence type="predicted"/>
<reference evidence="3" key="1">
    <citation type="submission" date="2025-08" db="UniProtKB">
        <authorList>
            <consortium name="RefSeq"/>
        </authorList>
    </citation>
    <scope>IDENTIFICATION</scope>
    <source>
        <tissue evidence="3">Entire body</tissue>
    </source>
</reference>
<gene>
    <name evidence="3" type="primary">LOC112904713</name>
</gene>
<evidence type="ECO:0000313" key="2">
    <source>
        <dbReference type="Proteomes" id="UP000192223"/>
    </source>
</evidence>
<feature type="chain" id="PRO_5028902504" evidence="1">
    <location>
        <begin position="21"/>
        <end position="302"/>
    </location>
</feature>
<name>A0A7F5R5V0_AGRPL</name>
<evidence type="ECO:0000313" key="3">
    <source>
        <dbReference type="RefSeq" id="XP_025831263.1"/>
    </source>
</evidence>
<dbReference type="GeneID" id="112904713"/>
<dbReference type="Pfam" id="PF12259">
    <property type="entry name" value="Baculo_F"/>
    <property type="match status" value="1"/>
</dbReference>